<gene>
    <name evidence="1" type="ORF">CEXT_438021</name>
</gene>
<accession>A0AAV4TN35</accession>
<proteinExistence type="predicted"/>
<protein>
    <submittedName>
        <fullName evidence="1">Uncharacterized protein</fullName>
    </submittedName>
</protein>
<reference evidence="1 2" key="1">
    <citation type="submission" date="2021-06" db="EMBL/GenBank/DDBJ databases">
        <title>Caerostris extrusa draft genome.</title>
        <authorList>
            <person name="Kono N."/>
            <person name="Arakawa K."/>
        </authorList>
    </citation>
    <scope>NUCLEOTIDE SEQUENCE [LARGE SCALE GENOMIC DNA]</scope>
</reference>
<evidence type="ECO:0000313" key="1">
    <source>
        <dbReference type="EMBL" id="GIY45363.1"/>
    </source>
</evidence>
<dbReference type="AlphaFoldDB" id="A0AAV4TN35"/>
<organism evidence="1 2">
    <name type="scientific">Caerostris extrusa</name>
    <name type="common">Bark spider</name>
    <name type="synonym">Caerostris bankana</name>
    <dbReference type="NCBI Taxonomy" id="172846"/>
    <lineage>
        <taxon>Eukaryota</taxon>
        <taxon>Metazoa</taxon>
        <taxon>Ecdysozoa</taxon>
        <taxon>Arthropoda</taxon>
        <taxon>Chelicerata</taxon>
        <taxon>Arachnida</taxon>
        <taxon>Araneae</taxon>
        <taxon>Araneomorphae</taxon>
        <taxon>Entelegynae</taxon>
        <taxon>Araneoidea</taxon>
        <taxon>Araneidae</taxon>
        <taxon>Caerostris</taxon>
    </lineage>
</organism>
<evidence type="ECO:0000313" key="2">
    <source>
        <dbReference type="Proteomes" id="UP001054945"/>
    </source>
</evidence>
<keyword evidence="2" id="KW-1185">Reference proteome</keyword>
<comment type="caution">
    <text evidence="1">The sequence shown here is derived from an EMBL/GenBank/DDBJ whole genome shotgun (WGS) entry which is preliminary data.</text>
</comment>
<sequence length="142" mass="17045">MDENLRKARKHFMEMTEEIENNILLASSVFNRIERGVYVYTSLDPETLTSDECHARVKDSTILINRLQELRKEIENIMNIYEKIVCDVRNQNHPNLLHRLERDIKCKIRDLLKNVLYIEFLVDCYKIKLESRQNMPNFSRSE</sequence>
<dbReference type="Proteomes" id="UP001054945">
    <property type="component" value="Unassembled WGS sequence"/>
</dbReference>
<name>A0AAV4TN35_CAEEX</name>
<dbReference type="EMBL" id="BPLR01011261">
    <property type="protein sequence ID" value="GIY45363.1"/>
    <property type="molecule type" value="Genomic_DNA"/>
</dbReference>